<feature type="compositionally biased region" description="Gly residues" evidence="13">
    <location>
        <begin position="303"/>
        <end position="339"/>
    </location>
</feature>
<evidence type="ECO:0000256" key="8">
    <source>
        <dbReference type="ARBA" id="ARBA00023155"/>
    </source>
</evidence>
<evidence type="ECO:0000259" key="14">
    <source>
        <dbReference type="PROSITE" id="PS50023"/>
    </source>
</evidence>
<feature type="compositionally biased region" description="Low complexity" evidence="13">
    <location>
        <begin position="268"/>
        <end position="280"/>
    </location>
</feature>
<evidence type="ECO:0000256" key="9">
    <source>
        <dbReference type="ARBA" id="ARBA00023242"/>
    </source>
</evidence>
<evidence type="ECO:0000256" key="13">
    <source>
        <dbReference type="SAM" id="MobiDB-lite"/>
    </source>
</evidence>
<feature type="domain" description="LIM zinc-binding" evidence="14">
    <location>
        <begin position="99"/>
        <end position="161"/>
    </location>
</feature>
<feature type="DNA-binding region" description="Homeobox" evidence="10">
    <location>
        <begin position="343"/>
        <end position="402"/>
    </location>
</feature>
<dbReference type="AlphaFoldDB" id="A0ABD2VSG4"/>
<keyword evidence="9 10" id="KW-0539">Nucleus</keyword>
<evidence type="ECO:0000256" key="5">
    <source>
        <dbReference type="ARBA" id="ARBA00022833"/>
    </source>
</evidence>
<evidence type="ECO:0000259" key="15">
    <source>
        <dbReference type="PROSITE" id="PS50071"/>
    </source>
</evidence>
<dbReference type="FunFam" id="1.10.10.60:FF:000041">
    <property type="entry name" value="insulin gene enhancer protein ISL-1"/>
    <property type="match status" value="1"/>
</dbReference>
<keyword evidence="2" id="KW-0217">Developmental protein</keyword>
<dbReference type="SUPFAM" id="SSF46689">
    <property type="entry name" value="Homeodomain-like"/>
    <property type="match status" value="1"/>
</dbReference>
<dbReference type="PANTHER" id="PTHR24204:SF8">
    <property type="entry name" value="TAILUP, ISOFORM A"/>
    <property type="match status" value="1"/>
</dbReference>
<dbReference type="InterPro" id="IPR001356">
    <property type="entry name" value="HD"/>
</dbReference>
<feature type="compositionally biased region" description="Basic residues" evidence="13">
    <location>
        <begin position="240"/>
        <end position="258"/>
    </location>
</feature>
<dbReference type="PROSITE" id="PS50071">
    <property type="entry name" value="HOMEOBOX_2"/>
    <property type="match status" value="1"/>
</dbReference>
<organism evidence="16 17">
    <name type="scientific">Trichogramma kaykai</name>
    <dbReference type="NCBI Taxonomy" id="54128"/>
    <lineage>
        <taxon>Eukaryota</taxon>
        <taxon>Metazoa</taxon>
        <taxon>Ecdysozoa</taxon>
        <taxon>Arthropoda</taxon>
        <taxon>Hexapoda</taxon>
        <taxon>Insecta</taxon>
        <taxon>Pterygota</taxon>
        <taxon>Neoptera</taxon>
        <taxon>Endopterygota</taxon>
        <taxon>Hymenoptera</taxon>
        <taxon>Apocrita</taxon>
        <taxon>Proctotrupomorpha</taxon>
        <taxon>Chalcidoidea</taxon>
        <taxon>Trichogrammatidae</taxon>
        <taxon>Trichogramma</taxon>
    </lineage>
</organism>
<dbReference type="InterPro" id="IPR047244">
    <property type="entry name" value="ISL1/2-like_LIM1"/>
</dbReference>
<dbReference type="PROSITE" id="PS50023">
    <property type="entry name" value="LIM_DOMAIN_2"/>
    <property type="match status" value="2"/>
</dbReference>
<dbReference type="GO" id="GO:0005634">
    <property type="term" value="C:nucleus"/>
    <property type="evidence" value="ECO:0007669"/>
    <property type="project" value="UniProtKB-SubCell"/>
</dbReference>
<dbReference type="EMBL" id="JBJJXI010000187">
    <property type="protein sequence ID" value="KAL3383608.1"/>
    <property type="molecule type" value="Genomic_DNA"/>
</dbReference>
<comment type="caution">
    <text evidence="16">The sequence shown here is derived from an EMBL/GenBank/DDBJ whole genome shotgun (WGS) entry which is preliminary data.</text>
</comment>
<reference evidence="16 17" key="1">
    <citation type="journal article" date="2024" name="bioRxiv">
        <title>A reference genome for Trichogramma kaykai: A tiny desert-dwelling parasitoid wasp with competing sex-ratio distorters.</title>
        <authorList>
            <person name="Culotta J."/>
            <person name="Lindsey A.R."/>
        </authorList>
    </citation>
    <scope>NUCLEOTIDE SEQUENCE [LARGE SCALE GENOMIC DNA]</scope>
    <source>
        <strain evidence="16 17">KSX58</strain>
    </source>
</reference>
<feature type="compositionally biased region" description="Gly residues" evidence="13">
    <location>
        <begin position="503"/>
        <end position="519"/>
    </location>
</feature>
<evidence type="ECO:0000256" key="6">
    <source>
        <dbReference type="ARBA" id="ARBA00023038"/>
    </source>
</evidence>
<dbReference type="Gene3D" id="2.10.110.10">
    <property type="entry name" value="Cysteine Rich Protein"/>
    <property type="match status" value="2"/>
</dbReference>
<keyword evidence="3 11" id="KW-0479">Metal-binding</keyword>
<keyword evidence="6 11" id="KW-0440">LIM domain</keyword>
<protein>
    <recommendedName>
        <fullName evidence="18">Insulin gene enhancer protein ISL-1</fullName>
    </recommendedName>
</protein>
<dbReference type="GO" id="GO:0003677">
    <property type="term" value="F:DNA binding"/>
    <property type="evidence" value="ECO:0007669"/>
    <property type="project" value="UniProtKB-UniRule"/>
</dbReference>
<dbReference type="GO" id="GO:0046872">
    <property type="term" value="F:metal ion binding"/>
    <property type="evidence" value="ECO:0007669"/>
    <property type="project" value="UniProtKB-KW"/>
</dbReference>
<keyword evidence="5 11" id="KW-0862">Zinc</keyword>
<dbReference type="InterPro" id="IPR017970">
    <property type="entry name" value="Homeobox_CS"/>
</dbReference>
<evidence type="ECO:0000256" key="10">
    <source>
        <dbReference type="PROSITE-ProRule" id="PRU00108"/>
    </source>
</evidence>
<feature type="domain" description="LIM zinc-binding" evidence="14">
    <location>
        <begin position="162"/>
        <end position="223"/>
    </location>
</feature>
<dbReference type="SMART" id="SM00389">
    <property type="entry name" value="HOX"/>
    <property type="match status" value="1"/>
</dbReference>
<dbReference type="InterPro" id="IPR047169">
    <property type="entry name" value="ISL1/2-like"/>
</dbReference>
<dbReference type="InterPro" id="IPR001781">
    <property type="entry name" value="Znf_LIM"/>
</dbReference>
<accession>A0ABD2VSG4</accession>
<evidence type="ECO:0000313" key="16">
    <source>
        <dbReference type="EMBL" id="KAL3383608.1"/>
    </source>
</evidence>
<keyword evidence="8 10" id="KW-0371">Homeobox</keyword>
<dbReference type="InterPro" id="IPR009057">
    <property type="entry name" value="Homeodomain-like_sf"/>
</dbReference>
<dbReference type="SMART" id="SM00132">
    <property type="entry name" value="LIM"/>
    <property type="match status" value="2"/>
</dbReference>
<evidence type="ECO:0000256" key="11">
    <source>
        <dbReference type="PROSITE-ProRule" id="PRU00125"/>
    </source>
</evidence>
<dbReference type="PROSITE" id="PS00027">
    <property type="entry name" value="HOMEOBOX_1"/>
    <property type="match status" value="1"/>
</dbReference>
<dbReference type="Proteomes" id="UP001627154">
    <property type="component" value="Unassembled WGS sequence"/>
</dbReference>
<dbReference type="Pfam" id="PF00412">
    <property type="entry name" value="LIM"/>
    <property type="match status" value="2"/>
</dbReference>
<comment type="subcellular location">
    <subcellularLocation>
        <location evidence="1 10 12">Nucleus</location>
    </subcellularLocation>
</comment>
<feature type="domain" description="Homeobox" evidence="15">
    <location>
        <begin position="341"/>
        <end position="401"/>
    </location>
</feature>
<evidence type="ECO:0000256" key="7">
    <source>
        <dbReference type="ARBA" id="ARBA00023125"/>
    </source>
</evidence>
<evidence type="ECO:0000256" key="3">
    <source>
        <dbReference type="ARBA" id="ARBA00022723"/>
    </source>
</evidence>
<keyword evidence="4" id="KW-0677">Repeat</keyword>
<dbReference type="CDD" id="cd09366">
    <property type="entry name" value="LIM1_Isl"/>
    <property type="match status" value="1"/>
</dbReference>
<evidence type="ECO:0000256" key="1">
    <source>
        <dbReference type="ARBA" id="ARBA00004123"/>
    </source>
</evidence>
<dbReference type="Gene3D" id="1.10.10.60">
    <property type="entry name" value="Homeodomain-like"/>
    <property type="match status" value="1"/>
</dbReference>
<dbReference type="SUPFAM" id="SSF57716">
    <property type="entry name" value="Glucocorticoid receptor-like (DNA-binding domain)"/>
    <property type="match status" value="1"/>
</dbReference>
<keyword evidence="7 10" id="KW-0238">DNA-binding</keyword>
<evidence type="ECO:0000313" key="17">
    <source>
        <dbReference type="Proteomes" id="UP001627154"/>
    </source>
</evidence>
<dbReference type="FunFam" id="2.10.110.10:FF:000034">
    <property type="entry name" value="Insulin gene enhancer protein ISL"/>
    <property type="match status" value="1"/>
</dbReference>
<evidence type="ECO:0000256" key="2">
    <source>
        <dbReference type="ARBA" id="ARBA00022473"/>
    </source>
</evidence>
<dbReference type="PANTHER" id="PTHR24204">
    <property type="entry name" value="INSULIN GENE ENHANCER PROTEIN"/>
    <property type="match status" value="1"/>
</dbReference>
<proteinExistence type="predicted"/>
<evidence type="ECO:0000256" key="4">
    <source>
        <dbReference type="ARBA" id="ARBA00022737"/>
    </source>
</evidence>
<gene>
    <name evidence="16" type="ORF">TKK_020511</name>
</gene>
<evidence type="ECO:0008006" key="18">
    <source>
        <dbReference type="Google" id="ProtNLM"/>
    </source>
</evidence>
<feature type="region of interest" description="Disordered" evidence="13">
    <location>
        <begin position="231"/>
        <end position="344"/>
    </location>
</feature>
<dbReference type="Pfam" id="PF00046">
    <property type="entry name" value="Homeodomain"/>
    <property type="match status" value="1"/>
</dbReference>
<dbReference type="CDD" id="cd00086">
    <property type="entry name" value="homeodomain"/>
    <property type="match status" value="1"/>
</dbReference>
<evidence type="ECO:0000256" key="12">
    <source>
        <dbReference type="RuleBase" id="RU000682"/>
    </source>
</evidence>
<name>A0ABD2VSG4_9HYME</name>
<feature type="region of interest" description="Disordered" evidence="13">
    <location>
        <begin position="503"/>
        <end position="563"/>
    </location>
</feature>
<sequence>MQRASSGGQVAAATTASAAISVGVAGGVAAATGAGGAVGGGAAAAIAATAAALMGPVTQHPSQMQGLGPLQGPPRSCKISPIKNADEAADHVMQKVSNSLCVGCGGHIHDQYILMVSPDLKWHAACLKCAACQQFLDESCTCFVRDGKTYCKNDYVRLFGTKCEKCRQSFKKNDFVMRAATKIYHMGCFCCVACGRPLTTGDEYALRANGLYCRDDHCTLAGDKSGCQEPILASGGAAAPHHHHGHHHHGHHHHHHHGGGGGPLGISNENNNNANLTNNNHHLHQNDASLSDSESESGSHKTVGGGGGGGGGNSGGGGGGGGGGGRGGSHKGSGAGAGSDGKPTRVRTVLNEKQLHTLRSCYSANPRPDALMKEQLVEMTGLSPRVIRVWFQNKRCKDKKKTIALKQQMQQEKDGKRLGFGGMHGIPMVASSPVRHESPIGMPLEVQAYQPPWKALSDFALHTDLERLDPNAPPFHHLVSQMHGYDLHGGGGGPAQLPPPGMCGGGGGPMGGGDVGGPLGPTVPQMHQNGPGPDMGQHPDSTDSYVTYLESDSDSLQHDNGSP</sequence>
<dbReference type="PROSITE" id="PS00478">
    <property type="entry name" value="LIM_DOMAIN_1"/>
    <property type="match status" value="1"/>
</dbReference>
<keyword evidence="17" id="KW-1185">Reference proteome</keyword>